<evidence type="ECO:0008006" key="4">
    <source>
        <dbReference type="Google" id="ProtNLM"/>
    </source>
</evidence>
<comment type="caution">
    <text evidence="2">The sequence shown here is derived from an EMBL/GenBank/DDBJ whole genome shotgun (WGS) entry which is preliminary data.</text>
</comment>
<protein>
    <recommendedName>
        <fullName evidence="4">HNH endonuclease</fullName>
    </recommendedName>
</protein>
<accession>A0ABR3EZA1</accession>
<organism evidence="2 3">
    <name type="scientific">Marasmius crinis-equi</name>
    <dbReference type="NCBI Taxonomy" id="585013"/>
    <lineage>
        <taxon>Eukaryota</taxon>
        <taxon>Fungi</taxon>
        <taxon>Dikarya</taxon>
        <taxon>Basidiomycota</taxon>
        <taxon>Agaricomycotina</taxon>
        <taxon>Agaricomycetes</taxon>
        <taxon>Agaricomycetidae</taxon>
        <taxon>Agaricales</taxon>
        <taxon>Marasmiineae</taxon>
        <taxon>Marasmiaceae</taxon>
        <taxon>Marasmius</taxon>
    </lineage>
</organism>
<keyword evidence="3" id="KW-1185">Reference proteome</keyword>
<dbReference type="Proteomes" id="UP001465976">
    <property type="component" value="Unassembled WGS sequence"/>
</dbReference>
<dbReference type="PANTHER" id="PTHR36223:SF1">
    <property type="entry name" value="TRANSCRIPTION ELONGATION FACTOR EAF N-TERMINAL DOMAIN-CONTAINING PROTEIN"/>
    <property type="match status" value="1"/>
</dbReference>
<reference evidence="2 3" key="1">
    <citation type="submission" date="2024-02" db="EMBL/GenBank/DDBJ databases">
        <title>A draft genome for the cacao thread blight pathogen Marasmius crinis-equi.</title>
        <authorList>
            <person name="Cohen S.P."/>
            <person name="Baruah I.K."/>
            <person name="Amoako-Attah I."/>
            <person name="Bukari Y."/>
            <person name="Meinhardt L.W."/>
            <person name="Bailey B.A."/>
        </authorList>
    </citation>
    <scope>NUCLEOTIDE SEQUENCE [LARGE SCALE GENOMIC DNA]</scope>
    <source>
        <strain evidence="2 3">GH-76</strain>
    </source>
</reference>
<dbReference type="EMBL" id="JBAHYK010001390">
    <property type="protein sequence ID" value="KAL0568214.1"/>
    <property type="molecule type" value="Genomic_DNA"/>
</dbReference>
<feature type="region of interest" description="Disordered" evidence="1">
    <location>
        <begin position="219"/>
        <end position="263"/>
    </location>
</feature>
<feature type="compositionally biased region" description="Basic residues" evidence="1">
    <location>
        <begin position="219"/>
        <end position="237"/>
    </location>
</feature>
<dbReference type="PANTHER" id="PTHR36223">
    <property type="entry name" value="BETA-LACTAMASE-TYPE TRANSPEPTIDASE FOLD DOMAIN CONTAINING PROTEIN"/>
    <property type="match status" value="1"/>
</dbReference>
<proteinExistence type="predicted"/>
<name>A0ABR3EZA1_9AGAR</name>
<evidence type="ECO:0000256" key="1">
    <source>
        <dbReference type="SAM" id="MobiDB-lite"/>
    </source>
</evidence>
<feature type="compositionally biased region" description="Basic residues" evidence="1">
    <location>
        <begin position="247"/>
        <end position="263"/>
    </location>
</feature>
<evidence type="ECO:0000313" key="2">
    <source>
        <dbReference type="EMBL" id="KAL0568214.1"/>
    </source>
</evidence>
<gene>
    <name evidence="2" type="ORF">V5O48_013774</name>
</gene>
<sequence>MATYRGISAWVGVNGDKLAQHGVIQGLSDDEVPQVSCWIPSRVNDHFTVYLEATRKSYKKKDLAGYLQIDGKSCGCLMLKAGQRRTACKRAVRTSESQAYQFRFEKILLTKDAKFRGKSHPRLGEIRIIVKAANIQTRDQVEKRTRWFPHGAVEKRTVHVKNSKGLKHIVGFSAGDSGKPKNGRKMQTFLDVTPKETIVEFVFRYAPYEKLQADRIALKRKNSRPSKPRKERVRVATKKVTEGMRASMKKKKTRPARKAKSQA</sequence>
<evidence type="ECO:0000313" key="3">
    <source>
        <dbReference type="Proteomes" id="UP001465976"/>
    </source>
</evidence>